<sequence length="178" mass="19169">MRPVHLLGGLAALCSFFSGGRADAASFFHHSIPASACQPDQASAPHVALVDGSWAYSGTSTNPMTFYCPVTHPFFDHASAEDQVIDGFRLYYRDLDGSGVYHQVTAQLFTRGPTAGSVSPIDSVLSSNSGSNGNNYVDLDITDHTMSQQPYFFKVTIDRNTIVADIAFHGIDIFDNGV</sequence>
<dbReference type="AlphaFoldDB" id="A0A1I2FF14"/>
<organism evidence="2 3">
    <name type="scientific">Nannocystis exedens</name>
    <dbReference type="NCBI Taxonomy" id="54"/>
    <lineage>
        <taxon>Bacteria</taxon>
        <taxon>Pseudomonadati</taxon>
        <taxon>Myxococcota</taxon>
        <taxon>Polyangia</taxon>
        <taxon>Nannocystales</taxon>
        <taxon>Nannocystaceae</taxon>
        <taxon>Nannocystis</taxon>
    </lineage>
</organism>
<dbReference type="STRING" id="54.SAMN02745121_06639"/>
<evidence type="ECO:0000313" key="2">
    <source>
        <dbReference type="EMBL" id="SFF04094.1"/>
    </source>
</evidence>
<feature type="signal peptide" evidence="1">
    <location>
        <begin position="1"/>
        <end position="24"/>
    </location>
</feature>
<proteinExistence type="predicted"/>
<dbReference type="EMBL" id="FOMX01000026">
    <property type="protein sequence ID" value="SFF04094.1"/>
    <property type="molecule type" value="Genomic_DNA"/>
</dbReference>
<name>A0A1I2FF14_9BACT</name>
<gene>
    <name evidence="2" type="ORF">SAMN02745121_06639</name>
</gene>
<accession>A0A1I2FF14</accession>
<protein>
    <recommendedName>
        <fullName evidence="4">Secreted protein</fullName>
    </recommendedName>
</protein>
<keyword evidence="3" id="KW-1185">Reference proteome</keyword>
<evidence type="ECO:0000313" key="3">
    <source>
        <dbReference type="Proteomes" id="UP000199400"/>
    </source>
</evidence>
<evidence type="ECO:0000256" key="1">
    <source>
        <dbReference type="SAM" id="SignalP"/>
    </source>
</evidence>
<reference evidence="3" key="1">
    <citation type="submission" date="2016-10" db="EMBL/GenBank/DDBJ databases">
        <authorList>
            <person name="Varghese N."/>
            <person name="Submissions S."/>
        </authorList>
    </citation>
    <scope>NUCLEOTIDE SEQUENCE [LARGE SCALE GENOMIC DNA]</scope>
    <source>
        <strain evidence="3">ATCC 25963</strain>
    </source>
</reference>
<dbReference type="Proteomes" id="UP000199400">
    <property type="component" value="Unassembled WGS sequence"/>
</dbReference>
<feature type="chain" id="PRO_5011583514" description="Secreted protein" evidence="1">
    <location>
        <begin position="25"/>
        <end position="178"/>
    </location>
</feature>
<keyword evidence="1" id="KW-0732">Signal</keyword>
<dbReference type="RefSeq" id="WP_096328584.1">
    <property type="nucleotide sequence ID" value="NZ_FOMX01000026.1"/>
</dbReference>
<evidence type="ECO:0008006" key="4">
    <source>
        <dbReference type="Google" id="ProtNLM"/>
    </source>
</evidence>